<dbReference type="EMBL" id="CP058933">
    <property type="protein sequence ID" value="QLI67035.1"/>
    <property type="molecule type" value="Genomic_DNA"/>
</dbReference>
<accession>A0A7D5UU39</accession>
<evidence type="ECO:0000256" key="1">
    <source>
        <dbReference type="SAM" id="MobiDB-lite"/>
    </source>
</evidence>
<keyword evidence="3" id="KW-1185">Reference proteome</keyword>
<dbReference type="AlphaFoldDB" id="A0A7D5UU39"/>
<sequence length="70" mass="7472">MSEYGPSATGTSLVRKPASAPPSAGGTEPSARSRFPRPSISLPISRTDPARLLTRSIRGSVQNHAHDLYR</sequence>
<dbReference type="RefSeq" id="XP_065986287.1">
    <property type="nucleotide sequence ID" value="XM_066130484.1"/>
</dbReference>
<feature type="region of interest" description="Disordered" evidence="1">
    <location>
        <begin position="1"/>
        <end position="70"/>
    </location>
</feature>
<gene>
    <name evidence="2" type="ORF">G6M90_00g050260</name>
</gene>
<evidence type="ECO:0000313" key="2">
    <source>
        <dbReference type="EMBL" id="QLI67035.1"/>
    </source>
</evidence>
<protein>
    <submittedName>
        <fullName evidence="2">Uncharacterized protein</fullName>
    </submittedName>
</protein>
<dbReference type="GeneID" id="90967748"/>
<proteinExistence type="predicted"/>
<reference evidence="2 3" key="1">
    <citation type="submission" date="2020-07" db="EMBL/GenBank/DDBJ databases">
        <title>Telomere length de novo assembly of all 7 chromosomes of the fungus, Metarhizium brunneum, using a novel assembly pipeline.</title>
        <authorList>
            <person name="Saud z."/>
            <person name="Kortsinoglou A."/>
            <person name="Kouvelis V.N."/>
            <person name="Butt T.M."/>
        </authorList>
    </citation>
    <scope>NUCLEOTIDE SEQUENCE [LARGE SCALE GENOMIC DNA]</scope>
    <source>
        <strain evidence="2 3">4556</strain>
    </source>
</reference>
<name>A0A7D5UU39_9HYPO</name>
<dbReference type="KEGG" id="mbrn:90967748"/>
<organism evidence="2 3">
    <name type="scientific">Metarhizium brunneum</name>
    <dbReference type="NCBI Taxonomy" id="500148"/>
    <lineage>
        <taxon>Eukaryota</taxon>
        <taxon>Fungi</taxon>
        <taxon>Dikarya</taxon>
        <taxon>Ascomycota</taxon>
        <taxon>Pezizomycotina</taxon>
        <taxon>Sordariomycetes</taxon>
        <taxon>Hypocreomycetidae</taxon>
        <taxon>Hypocreales</taxon>
        <taxon>Clavicipitaceae</taxon>
        <taxon>Metarhizium</taxon>
    </lineage>
</organism>
<dbReference type="Proteomes" id="UP000510686">
    <property type="component" value="Chromosome 2"/>
</dbReference>
<evidence type="ECO:0000313" key="3">
    <source>
        <dbReference type="Proteomes" id="UP000510686"/>
    </source>
</evidence>